<evidence type="ECO:0000256" key="3">
    <source>
        <dbReference type="SAM" id="SignalP"/>
    </source>
</evidence>
<feature type="signal peptide" evidence="3">
    <location>
        <begin position="1"/>
        <end position="20"/>
    </location>
</feature>
<dbReference type="GO" id="GO:0005507">
    <property type="term" value="F:copper ion binding"/>
    <property type="evidence" value="ECO:0007669"/>
    <property type="project" value="InterPro"/>
</dbReference>
<evidence type="ECO:0000259" key="4">
    <source>
        <dbReference type="PROSITE" id="PS01179"/>
    </source>
</evidence>
<dbReference type="InterPro" id="IPR001117">
    <property type="entry name" value="Cu-oxidase_2nd"/>
</dbReference>
<dbReference type="InterPro" id="IPR045087">
    <property type="entry name" value="Cu-oxidase_fam"/>
</dbReference>
<dbReference type="Pfam" id="PF18962">
    <property type="entry name" value="Por_Secre_tail"/>
    <property type="match status" value="1"/>
</dbReference>
<dbReference type="RefSeq" id="WP_105040034.1">
    <property type="nucleotide sequence ID" value="NZ_PPSL01000004.1"/>
</dbReference>
<dbReference type="NCBIfam" id="TIGR04183">
    <property type="entry name" value="Por_Secre_tail"/>
    <property type="match status" value="1"/>
</dbReference>
<dbReference type="GO" id="GO:0016491">
    <property type="term" value="F:oxidoreductase activity"/>
    <property type="evidence" value="ECO:0007669"/>
    <property type="project" value="UniProtKB-KW"/>
</dbReference>
<dbReference type="PANTHER" id="PTHR48267:SF1">
    <property type="entry name" value="BILIRUBIN OXIDASE"/>
    <property type="match status" value="1"/>
</dbReference>
<dbReference type="Pfam" id="PF07731">
    <property type="entry name" value="Cu-oxidase_2"/>
    <property type="match status" value="1"/>
</dbReference>
<dbReference type="InterPro" id="IPR011707">
    <property type="entry name" value="Cu-oxidase-like_N"/>
</dbReference>
<evidence type="ECO:0000256" key="1">
    <source>
        <dbReference type="ARBA" id="ARBA00022723"/>
    </source>
</evidence>
<dbReference type="InterPro" id="IPR006020">
    <property type="entry name" value="PTB/PI_dom"/>
</dbReference>
<organism evidence="5 6">
    <name type="scientific">Flavipsychrobacter stenotrophus</name>
    <dbReference type="NCBI Taxonomy" id="2077091"/>
    <lineage>
        <taxon>Bacteria</taxon>
        <taxon>Pseudomonadati</taxon>
        <taxon>Bacteroidota</taxon>
        <taxon>Chitinophagia</taxon>
        <taxon>Chitinophagales</taxon>
        <taxon>Chitinophagaceae</taxon>
        <taxon>Flavipsychrobacter</taxon>
    </lineage>
</organism>
<dbReference type="PROSITE" id="PS00080">
    <property type="entry name" value="MULTICOPPER_OXIDASE2"/>
    <property type="match status" value="1"/>
</dbReference>
<dbReference type="CDD" id="cd13890">
    <property type="entry name" value="CuRO_3_CueO_FtsP"/>
    <property type="match status" value="1"/>
</dbReference>
<dbReference type="Gene3D" id="2.60.40.420">
    <property type="entry name" value="Cupredoxins - blue copper proteins"/>
    <property type="match status" value="3"/>
</dbReference>
<dbReference type="SUPFAM" id="SSF49503">
    <property type="entry name" value="Cupredoxins"/>
    <property type="match status" value="3"/>
</dbReference>
<evidence type="ECO:0000313" key="6">
    <source>
        <dbReference type="Proteomes" id="UP000239872"/>
    </source>
</evidence>
<dbReference type="InterPro" id="IPR008972">
    <property type="entry name" value="Cupredoxin"/>
</dbReference>
<reference evidence="5 6" key="1">
    <citation type="submission" date="2018-01" db="EMBL/GenBank/DDBJ databases">
        <title>A novel member of the phylum Bacteroidetes isolated from glacier ice.</title>
        <authorList>
            <person name="Liu Q."/>
            <person name="Xin Y.-H."/>
        </authorList>
    </citation>
    <scope>NUCLEOTIDE SEQUENCE [LARGE SCALE GENOMIC DNA]</scope>
    <source>
        <strain evidence="5 6">RB1R16</strain>
    </source>
</reference>
<feature type="chain" id="PRO_5015522424" evidence="3">
    <location>
        <begin position="21"/>
        <end position="563"/>
    </location>
</feature>
<dbReference type="PROSITE" id="PS01179">
    <property type="entry name" value="PID"/>
    <property type="match status" value="1"/>
</dbReference>
<comment type="caution">
    <text evidence="5">The sequence shown here is derived from an EMBL/GenBank/DDBJ whole genome shotgun (WGS) entry which is preliminary data.</text>
</comment>
<sequence>MKKLLILAMLGFAHCCIAQHQLYIPDTLSGTTFDITVHRDSVQLKPGKFTQTFGINANAYLGPTLLLKKGDSISLNVHNQMGDTTTMHWHGLHVAPKNDGGPFNMIMPGMSWNPMFVVRNNAASYWYHPHMMGKTAEQAIKGDAGFIIVRDNAEAALTLPRTYGVDDIPVIVQSFELDTNNQFMPKGMVDSIVLVNGTDSPYVNMPAQVVRMRLLNASGERTFNFGFTANRSFKIIASDNGLLQAPVNTTRISIAPGERYEILLDLTGLNGQTLYLMSYASELPMGVQGGPTMPMPPGSPPMNSPLNGIDFNILQINVTAPTASPVTTIPSALAVDTPLTESLLHTNRSINMTADSMMVMDGPFYFNHNLFDMMRIDYRIPVNNVEVWTLLDSTMVAHPFHLHDVHFYILDRNGNPPPLYERGRKDVLMIEPNETVRFIAQFTDFADTSTPYMYHCHILMHEDDGMMGQFIVTPGSPISVATIDNSRDAKLFPNPASETVTISTNHMGKEATVTATDLTGRILFHGTSTEDQLLLNVAEWPKGMYLINITTGDSTSVKKLIVQ</sequence>
<dbReference type="Proteomes" id="UP000239872">
    <property type="component" value="Unassembled WGS sequence"/>
</dbReference>
<keyword evidence="3" id="KW-0732">Signal</keyword>
<dbReference type="InterPro" id="IPR011706">
    <property type="entry name" value="Cu-oxidase_C"/>
</dbReference>
<feature type="domain" description="PID" evidence="4">
    <location>
        <begin position="425"/>
        <end position="473"/>
    </location>
</feature>
<keyword evidence="6" id="KW-1185">Reference proteome</keyword>
<dbReference type="EMBL" id="PPSL01000004">
    <property type="protein sequence ID" value="PQJ10025.1"/>
    <property type="molecule type" value="Genomic_DNA"/>
</dbReference>
<name>A0A2S7STV5_9BACT</name>
<dbReference type="InterPro" id="IPR026444">
    <property type="entry name" value="Secre_tail"/>
</dbReference>
<dbReference type="PANTHER" id="PTHR48267">
    <property type="entry name" value="CUPREDOXIN SUPERFAMILY PROTEIN"/>
    <property type="match status" value="1"/>
</dbReference>
<protein>
    <submittedName>
        <fullName evidence="5">Bilirubin oxidase</fullName>
    </submittedName>
</protein>
<gene>
    <name evidence="5" type="ORF">CJD36_015105</name>
</gene>
<evidence type="ECO:0000313" key="5">
    <source>
        <dbReference type="EMBL" id="PQJ10025.1"/>
    </source>
</evidence>
<proteinExistence type="predicted"/>
<dbReference type="OrthoDB" id="9757546at2"/>
<keyword evidence="1" id="KW-0479">Metal-binding</keyword>
<dbReference type="Pfam" id="PF00394">
    <property type="entry name" value="Cu-oxidase"/>
    <property type="match status" value="1"/>
</dbReference>
<evidence type="ECO:0000256" key="2">
    <source>
        <dbReference type="ARBA" id="ARBA00023002"/>
    </source>
</evidence>
<accession>A0A2S7STV5</accession>
<dbReference type="InterPro" id="IPR002355">
    <property type="entry name" value="Cu_oxidase_Cu_BS"/>
</dbReference>
<dbReference type="Pfam" id="PF07732">
    <property type="entry name" value="Cu-oxidase_3"/>
    <property type="match status" value="1"/>
</dbReference>
<dbReference type="AlphaFoldDB" id="A0A2S7STV5"/>
<keyword evidence="2" id="KW-0560">Oxidoreductase</keyword>